<keyword evidence="5" id="KW-0804">Transcription</keyword>
<evidence type="ECO:0000313" key="8">
    <source>
        <dbReference type="EMBL" id="NMO04761.1"/>
    </source>
</evidence>
<evidence type="ECO:0000256" key="1">
    <source>
        <dbReference type="ARBA" id="ARBA00010641"/>
    </source>
</evidence>
<dbReference type="InterPro" id="IPR007630">
    <property type="entry name" value="RNA_pol_sigma70_r4"/>
</dbReference>
<dbReference type="Proteomes" id="UP000550729">
    <property type="component" value="Unassembled WGS sequence"/>
</dbReference>
<evidence type="ECO:0000256" key="5">
    <source>
        <dbReference type="ARBA" id="ARBA00023163"/>
    </source>
</evidence>
<keyword evidence="2" id="KW-0805">Transcription regulation</keyword>
<evidence type="ECO:0000313" key="9">
    <source>
        <dbReference type="Proteomes" id="UP000550729"/>
    </source>
</evidence>
<evidence type="ECO:0000256" key="4">
    <source>
        <dbReference type="ARBA" id="ARBA00023125"/>
    </source>
</evidence>
<dbReference type="Pfam" id="PF04545">
    <property type="entry name" value="Sigma70_r4"/>
    <property type="match status" value="1"/>
</dbReference>
<dbReference type="GO" id="GO:0006352">
    <property type="term" value="P:DNA-templated transcription initiation"/>
    <property type="evidence" value="ECO:0007669"/>
    <property type="project" value="InterPro"/>
</dbReference>
<organism evidence="8 9">
    <name type="scientific">Gordonia asplenii</name>
    <dbReference type="NCBI Taxonomy" id="2725283"/>
    <lineage>
        <taxon>Bacteria</taxon>
        <taxon>Bacillati</taxon>
        <taxon>Actinomycetota</taxon>
        <taxon>Actinomycetes</taxon>
        <taxon>Mycobacteriales</taxon>
        <taxon>Gordoniaceae</taxon>
        <taxon>Gordonia</taxon>
    </lineage>
</organism>
<protein>
    <submittedName>
        <fullName evidence="8">Sigma-70 family RNA polymerase sigma factor</fullName>
    </submittedName>
</protein>
<dbReference type="CDD" id="cd06171">
    <property type="entry name" value="Sigma70_r4"/>
    <property type="match status" value="1"/>
</dbReference>
<comment type="similarity">
    <text evidence="1">Belongs to the sigma-70 factor family. ECF subfamily.</text>
</comment>
<gene>
    <name evidence="8" type="ORF">HH308_26410</name>
</gene>
<dbReference type="InterPro" id="IPR039425">
    <property type="entry name" value="RNA_pol_sigma-70-like"/>
</dbReference>
<dbReference type="Gene3D" id="1.10.10.10">
    <property type="entry name" value="Winged helix-like DNA-binding domain superfamily/Winged helix DNA-binding domain"/>
    <property type="match status" value="1"/>
</dbReference>
<keyword evidence="9" id="KW-1185">Reference proteome</keyword>
<evidence type="ECO:0000259" key="6">
    <source>
        <dbReference type="Pfam" id="PF04542"/>
    </source>
</evidence>
<feature type="domain" description="RNA polymerase sigma-70 region 4" evidence="7">
    <location>
        <begin position="113"/>
        <end position="161"/>
    </location>
</feature>
<name>A0A848L8F8_9ACTN</name>
<feature type="domain" description="RNA polymerase sigma-70 region 2" evidence="6">
    <location>
        <begin position="10"/>
        <end position="76"/>
    </location>
</feature>
<dbReference type="NCBIfam" id="TIGR02937">
    <property type="entry name" value="sigma70-ECF"/>
    <property type="match status" value="1"/>
</dbReference>
<proteinExistence type="inferred from homology"/>
<evidence type="ECO:0000256" key="3">
    <source>
        <dbReference type="ARBA" id="ARBA00023082"/>
    </source>
</evidence>
<dbReference type="InterPro" id="IPR014284">
    <property type="entry name" value="RNA_pol_sigma-70_dom"/>
</dbReference>
<dbReference type="EMBL" id="JABBNB010000040">
    <property type="protein sequence ID" value="NMO04761.1"/>
    <property type="molecule type" value="Genomic_DNA"/>
</dbReference>
<dbReference type="Gene3D" id="1.10.1740.10">
    <property type="match status" value="1"/>
</dbReference>
<dbReference type="GO" id="GO:0003677">
    <property type="term" value="F:DNA binding"/>
    <property type="evidence" value="ECO:0007669"/>
    <property type="project" value="UniProtKB-KW"/>
</dbReference>
<dbReference type="InterPro" id="IPR036388">
    <property type="entry name" value="WH-like_DNA-bd_sf"/>
</dbReference>
<dbReference type="InterPro" id="IPR007627">
    <property type="entry name" value="RNA_pol_sigma70_r2"/>
</dbReference>
<dbReference type="PANTHER" id="PTHR43133:SF8">
    <property type="entry name" value="RNA POLYMERASE SIGMA FACTOR HI_1459-RELATED"/>
    <property type="match status" value="1"/>
</dbReference>
<evidence type="ECO:0000256" key="2">
    <source>
        <dbReference type="ARBA" id="ARBA00023015"/>
    </source>
</evidence>
<keyword evidence="3" id="KW-0731">Sigma factor</keyword>
<dbReference type="InterPro" id="IPR013324">
    <property type="entry name" value="RNA_pol_sigma_r3/r4-like"/>
</dbReference>
<dbReference type="Pfam" id="PF04542">
    <property type="entry name" value="Sigma70_r2"/>
    <property type="match status" value="1"/>
</dbReference>
<comment type="caution">
    <text evidence="8">The sequence shown here is derived from an EMBL/GenBank/DDBJ whole genome shotgun (WGS) entry which is preliminary data.</text>
</comment>
<evidence type="ECO:0000259" key="7">
    <source>
        <dbReference type="Pfam" id="PF04545"/>
    </source>
</evidence>
<dbReference type="AlphaFoldDB" id="A0A848L8F8"/>
<sequence length="169" mass="18715">MATGKFDAVYREHVAPVWRYVRARVPSDADAEDVTSEVFVRAMRSWKRFDPARGSVGGWLTGIAHHVVADWWAGRVRELPTDDVGESGDVDDTADPESMALRHADSDVLRRHLSVLTPREREAVALRFGSQLSSEEIGAAMGISAPAARMLVYRGVGKLREVMSDEHQS</sequence>
<reference evidence="8 9" key="1">
    <citation type="submission" date="2020-04" db="EMBL/GenBank/DDBJ databases">
        <title>Gordonia sp. nov. TBRC 11910.</title>
        <authorList>
            <person name="Suriyachadkun C."/>
        </authorList>
    </citation>
    <scope>NUCLEOTIDE SEQUENCE [LARGE SCALE GENOMIC DNA]</scope>
    <source>
        <strain evidence="8 9">TBRC 11910</strain>
    </source>
</reference>
<dbReference type="RefSeq" id="WP_170197262.1">
    <property type="nucleotide sequence ID" value="NZ_JABBNB010000040.1"/>
</dbReference>
<dbReference type="PANTHER" id="PTHR43133">
    <property type="entry name" value="RNA POLYMERASE ECF-TYPE SIGMA FACTO"/>
    <property type="match status" value="1"/>
</dbReference>
<dbReference type="InterPro" id="IPR013325">
    <property type="entry name" value="RNA_pol_sigma_r2"/>
</dbReference>
<keyword evidence="4" id="KW-0238">DNA-binding</keyword>
<dbReference type="GO" id="GO:0016987">
    <property type="term" value="F:sigma factor activity"/>
    <property type="evidence" value="ECO:0007669"/>
    <property type="project" value="UniProtKB-KW"/>
</dbReference>
<accession>A0A848L8F8</accession>
<dbReference type="SUPFAM" id="SSF88946">
    <property type="entry name" value="Sigma2 domain of RNA polymerase sigma factors"/>
    <property type="match status" value="1"/>
</dbReference>
<dbReference type="SUPFAM" id="SSF88659">
    <property type="entry name" value="Sigma3 and sigma4 domains of RNA polymerase sigma factors"/>
    <property type="match status" value="1"/>
</dbReference>